<dbReference type="GeneTree" id="ENSGT00970000193381"/>
<dbReference type="InterPro" id="IPR017907">
    <property type="entry name" value="Znf_RING_CS"/>
</dbReference>
<dbReference type="SMART" id="SM00184">
    <property type="entry name" value="RING"/>
    <property type="match status" value="1"/>
</dbReference>
<feature type="coiled-coil region" evidence="5">
    <location>
        <begin position="105"/>
        <end position="183"/>
    </location>
</feature>
<dbReference type="SMART" id="SM00589">
    <property type="entry name" value="PRY"/>
    <property type="match status" value="1"/>
</dbReference>
<evidence type="ECO:0000313" key="9">
    <source>
        <dbReference type="Proteomes" id="UP000265020"/>
    </source>
</evidence>
<dbReference type="InterPro" id="IPR006574">
    <property type="entry name" value="PRY"/>
</dbReference>
<evidence type="ECO:0000256" key="5">
    <source>
        <dbReference type="SAM" id="Coils"/>
    </source>
</evidence>
<evidence type="ECO:0000256" key="1">
    <source>
        <dbReference type="ARBA" id="ARBA00022723"/>
    </source>
</evidence>
<dbReference type="InterPro" id="IPR003879">
    <property type="entry name" value="Butyrophylin_SPRY"/>
</dbReference>
<dbReference type="Pfam" id="PF13765">
    <property type="entry name" value="PRY"/>
    <property type="match status" value="1"/>
</dbReference>
<dbReference type="InterPro" id="IPR050143">
    <property type="entry name" value="TRIM/RBCC"/>
</dbReference>
<accession>A0A3Q2DK82</accession>
<keyword evidence="2 4" id="KW-0863">Zinc-finger</keyword>
<reference evidence="8" key="2">
    <citation type="submission" date="2025-09" db="UniProtKB">
        <authorList>
            <consortium name="Ensembl"/>
        </authorList>
    </citation>
    <scope>IDENTIFICATION</scope>
</reference>
<keyword evidence="3" id="KW-0862">Zinc</keyword>
<evidence type="ECO:0000313" key="8">
    <source>
        <dbReference type="Ensembl" id="ENSCVAP00000019748.1"/>
    </source>
</evidence>
<evidence type="ECO:0000256" key="3">
    <source>
        <dbReference type="ARBA" id="ARBA00022833"/>
    </source>
</evidence>
<keyword evidence="9" id="KW-1185">Reference proteome</keyword>
<sequence>NSQLACTGSCLGWLLGPDKMASRPEAELFCSVCNEVFKDPVVLSCGHSFCKECLKKWWREKPVQECPFCKRRSSKSNPPISLSLKNLLNPENLKLFHLPDCLAYQEEFDKTAEQIKVQAQQTENQIKEQFKKLHHFLEEEEKNRLAALREEEQQKSEMMKKKLEDLSKEIAALSDTVRATEEELKAEDMSFLHNYKAAMERVQRRCLPQDPQPPSGALIDRAKHQGNLAYKISSKMRDKWSNTLVLDPNTAGSELILSEDLTSVTSRENQLLPDDPEMFRSKFSVLSSEGFNSGNHSWVVDVRDSKGWMVGVSTEFAQKKENIYSKWLVIQFHGGKYSAWSPPVYPTALSVRSNLKWIRVNLDWDKGELQFFDLCSNTNIHIFRQTFSEKMFPCFTTQDNIKMLPADFNPTSTRPRYIPPPKNLPPAEPLTMNFCT</sequence>
<dbReference type="AlphaFoldDB" id="A0A3Q2DK82"/>
<dbReference type="OMA" id="TNIHIFR"/>
<dbReference type="PROSITE" id="PS00518">
    <property type="entry name" value="ZF_RING_1"/>
    <property type="match status" value="1"/>
</dbReference>
<dbReference type="Gene3D" id="2.60.120.920">
    <property type="match status" value="1"/>
</dbReference>
<dbReference type="PROSITE" id="PS50089">
    <property type="entry name" value="ZF_RING_2"/>
    <property type="match status" value="1"/>
</dbReference>
<keyword evidence="5" id="KW-0175">Coiled coil</keyword>
<evidence type="ECO:0000256" key="2">
    <source>
        <dbReference type="ARBA" id="ARBA00022771"/>
    </source>
</evidence>
<dbReference type="Proteomes" id="UP000265020">
    <property type="component" value="Unassembled WGS sequence"/>
</dbReference>
<feature type="domain" description="RING-type" evidence="6">
    <location>
        <begin position="30"/>
        <end position="70"/>
    </location>
</feature>
<dbReference type="InterPro" id="IPR001870">
    <property type="entry name" value="B30.2/SPRY"/>
</dbReference>
<dbReference type="Pfam" id="PF00622">
    <property type="entry name" value="SPRY"/>
    <property type="match status" value="1"/>
</dbReference>
<dbReference type="Ensembl" id="ENSCVAT00000033283.1">
    <property type="protein sequence ID" value="ENSCVAP00000019748.1"/>
    <property type="gene ID" value="ENSCVAG00000023172.1"/>
</dbReference>
<feature type="domain" description="B30.2/SPRY" evidence="7">
    <location>
        <begin position="224"/>
        <end position="413"/>
    </location>
</feature>
<reference evidence="8" key="1">
    <citation type="submission" date="2025-08" db="UniProtKB">
        <authorList>
            <consortium name="Ensembl"/>
        </authorList>
    </citation>
    <scope>IDENTIFICATION</scope>
</reference>
<dbReference type="GO" id="GO:0008270">
    <property type="term" value="F:zinc ion binding"/>
    <property type="evidence" value="ECO:0007669"/>
    <property type="project" value="UniProtKB-KW"/>
</dbReference>
<protein>
    <submittedName>
        <fullName evidence="8">Uncharacterized protein</fullName>
    </submittedName>
</protein>
<dbReference type="InterPro" id="IPR043136">
    <property type="entry name" value="B30.2/SPRY_sf"/>
</dbReference>
<dbReference type="SUPFAM" id="SSF57850">
    <property type="entry name" value="RING/U-box"/>
    <property type="match status" value="1"/>
</dbReference>
<dbReference type="InterPro" id="IPR013083">
    <property type="entry name" value="Znf_RING/FYVE/PHD"/>
</dbReference>
<dbReference type="PANTHER" id="PTHR24103">
    <property type="entry name" value="E3 UBIQUITIN-PROTEIN LIGASE TRIM"/>
    <property type="match status" value="1"/>
</dbReference>
<dbReference type="PRINTS" id="PR01407">
    <property type="entry name" value="BUTYPHLNCDUF"/>
</dbReference>
<dbReference type="Pfam" id="PF13445">
    <property type="entry name" value="zf-RING_UBOX"/>
    <property type="match status" value="1"/>
</dbReference>
<dbReference type="Pfam" id="PF25600">
    <property type="entry name" value="TRIM_CC"/>
    <property type="match status" value="1"/>
</dbReference>
<dbReference type="InterPro" id="IPR058030">
    <property type="entry name" value="TRIM8/14/16/25/29/45/65_CC"/>
</dbReference>
<dbReference type="InterPro" id="IPR001841">
    <property type="entry name" value="Znf_RING"/>
</dbReference>
<dbReference type="SUPFAM" id="SSF49899">
    <property type="entry name" value="Concanavalin A-like lectins/glucanases"/>
    <property type="match status" value="1"/>
</dbReference>
<dbReference type="InterPro" id="IPR013320">
    <property type="entry name" value="ConA-like_dom_sf"/>
</dbReference>
<dbReference type="Gene3D" id="3.30.40.10">
    <property type="entry name" value="Zinc/RING finger domain, C3HC4 (zinc finger)"/>
    <property type="match status" value="1"/>
</dbReference>
<evidence type="ECO:0000259" key="7">
    <source>
        <dbReference type="PROSITE" id="PS50188"/>
    </source>
</evidence>
<proteinExistence type="predicted"/>
<dbReference type="PROSITE" id="PS50188">
    <property type="entry name" value="B302_SPRY"/>
    <property type="match status" value="1"/>
</dbReference>
<evidence type="ECO:0000259" key="6">
    <source>
        <dbReference type="PROSITE" id="PS50089"/>
    </source>
</evidence>
<dbReference type="InterPro" id="IPR027370">
    <property type="entry name" value="Znf-RING_euk"/>
</dbReference>
<organism evidence="8 9">
    <name type="scientific">Cyprinodon variegatus</name>
    <name type="common">Sheepshead minnow</name>
    <dbReference type="NCBI Taxonomy" id="28743"/>
    <lineage>
        <taxon>Eukaryota</taxon>
        <taxon>Metazoa</taxon>
        <taxon>Chordata</taxon>
        <taxon>Craniata</taxon>
        <taxon>Vertebrata</taxon>
        <taxon>Euteleostomi</taxon>
        <taxon>Actinopterygii</taxon>
        <taxon>Neopterygii</taxon>
        <taxon>Teleostei</taxon>
        <taxon>Neoteleostei</taxon>
        <taxon>Acanthomorphata</taxon>
        <taxon>Ovalentaria</taxon>
        <taxon>Atherinomorphae</taxon>
        <taxon>Cyprinodontiformes</taxon>
        <taxon>Cyprinodontidae</taxon>
        <taxon>Cyprinodon</taxon>
    </lineage>
</organism>
<dbReference type="InterPro" id="IPR003877">
    <property type="entry name" value="SPRY_dom"/>
</dbReference>
<keyword evidence="1" id="KW-0479">Metal-binding</keyword>
<evidence type="ECO:0000256" key="4">
    <source>
        <dbReference type="PROSITE-ProRule" id="PRU00175"/>
    </source>
</evidence>
<name>A0A3Q2DK82_CYPVA</name>